<keyword evidence="1" id="KW-0812">Transmembrane</keyword>
<keyword evidence="1" id="KW-1133">Transmembrane helix</keyword>
<reference evidence="2 3" key="1">
    <citation type="submission" date="2019-03" db="EMBL/GenBank/DDBJ databases">
        <title>Single cell metagenomics reveals metabolic interactions within the superorganism composed of flagellate Streblomastix strix and complex community of Bacteroidetes bacteria on its surface.</title>
        <authorList>
            <person name="Treitli S.C."/>
            <person name="Kolisko M."/>
            <person name="Husnik F."/>
            <person name="Keeling P."/>
            <person name="Hampl V."/>
        </authorList>
    </citation>
    <scope>NUCLEOTIDE SEQUENCE [LARGE SCALE GENOMIC DNA]</scope>
    <source>
        <strain evidence="2">ST1C</strain>
    </source>
</reference>
<dbReference type="AlphaFoldDB" id="A0A5J4WLV9"/>
<accession>A0A5J4WLV9</accession>
<dbReference type="EMBL" id="SNRW01001653">
    <property type="protein sequence ID" value="KAA6395552.1"/>
    <property type="molecule type" value="Genomic_DNA"/>
</dbReference>
<name>A0A5J4WLV9_9EUKA</name>
<evidence type="ECO:0000256" key="1">
    <source>
        <dbReference type="SAM" id="Phobius"/>
    </source>
</evidence>
<evidence type="ECO:0000313" key="2">
    <source>
        <dbReference type="EMBL" id="KAA6395552.1"/>
    </source>
</evidence>
<proteinExistence type="predicted"/>
<organism evidence="2 3">
    <name type="scientific">Streblomastix strix</name>
    <dbReference type="NCBI Taxonomy" id="222440"/>
    <lineage>
        <taxon>Eukaryota</taxon>
        <taxon>Metamonada</taxon>
        <taxon>Preaxostyla</taxon>
        <taxon>Oxymonadida</taxon>
        <taxon>Streblomastigidae</taxon>
        <taxon>Streblomastix</taxon>
    </lineage>
</organism>
<keyword evidence="1" id="KW-0472">Membrane</keyword>
<dbReference type="Proteomes" id="UP000324800">
    <property type="component" value="Unassembled WGS sequence"/>
</dbReference>
<sequence>MYVSIRQGDPPWNFIIPLDKQHLLPNSSDLIVYKFISVLVLLQALHFLYQWFELTSNYLIVSQSSGSPPLCRYLRNALGHNTRLSILSSWTISGISSRAHPRCEASVVIIAYVGGGGIIEHALQKIILETHRQKSEIADYGIQVYEVHPFIISLRSDFCSFIVQSSPVVNCELRQFNLPNSFAKSFKRHNLE</sequence>
<gene>
    <name evidence="2" type="ORF">EZS28_008923</name>
</gene>
<feature type="transmembrane region" description="Helical" evidence="1">
    <location>
        <begin position="30"/>
        <end position="49"/>
    </location>
</feature>
<protein>
    <submittedName>
        <fullName evidence="2">Uncharacterized protein</fullName>
    </submittedName>
</protein>
<evidence type="ECO:0000313" key="3">
    <source>
        <dbReference type="Proteomes" id="UP000324800"/>
    </source>
</evidence>
<comment type="caution">
    <text evidence="2">The sequence shown here is derived from an EMBL/GenBank/DDBJ whole genome shotgun (WGS) entry which is preliminary data.</text>
</comment>